<evidence type="ECO:0000313" key="3">
    <source>
        <dbReference type="Proteomes" id="UP000294192"/>
    </source>
</evidence>
<keyword evidence="3" id="KW-1185">Reference proteome</keyword>
<dbReference type="RefSeq" id="WP_131599557.1">
    <property type="nucleotide sequence ID" value="NZ_CBDBYK010000007.1"/>
</dbReference>
<organism evidence="2 3">
    <name type="scientific">Mycoplasma marinum</name>
    <dbReference type="NCBI Taxonomy" id="1937190"/>
    <lineage>
        <taxon>Bacteria</taxon>
        <taxon>Bacillati</taxon>
        <taxon>Mycoplasmatota</taxon>
        <taxon>Mollicutes</taxon>
        <taxon>Mycoplasmataceae</taxon>
        <taxon>Mycoplasma</taxon>
    </lineage>
</organism>
<proteinExistence type="predicted"/>
<reference evidence="2 3" key="1">
    <citation type="submission" date="2018-02" db="EMBL/GenBank/DDBJ databases">
        <title>Mycoplasma marinum and Mycoplasma todarodis sp. nov., moderately halophilic and psychrotolerant mycoplasmas isolated from cephalopods.</title>
        <authorList>
            <person name="Viver T."/>
        </authorList>
    </citation>
    <scope>NUCLEOTIDE SEQUENCE [LARGE SCALE GENOMIC DNA]</scope>
    <source>
        <strain evidence="2 3">PE</strain>
    </source>
</reference>
<sequence>MIKEKPTMELRYIIYFMLFLDFMLFIFGSIMWIICITNINNNKVLNIIFSILEFIVITSIAWTFTLLNFHKNKNYTRVNMAILLITSLFGIPILQVMLWKMHHTNYKITKENIKLHIKKIITSE</sequence>
<feature type="transmembrane region" description="Helical" evidence="1">
    <location>
        <begin position="81"/>
        <end position="99"/>
    </location>
</feature>
<protein>
    <submittedName>
        <fullName evidence="2">Uncharacterized protein</fullName>
    </submittedName>
</protein>
<comment type="caution">
    <text evidence="2">The sequence shown here is derived from an EMBL/GenBank/DDBJ whole genome shotgun (WGS) entry which is preliminary data.</text>
</comment>
<name>A0A4R0XMA9_9MOLU</name>
<keyword evidence="1" id="KW-0472">Membrane</keyword>
<feature type="transmembrane region" description="Helical" evidence="1">
    <location>
        <begin position="45"/>
        <end position="69"/>
    </location>
</feature>
<feature type="transmembrane region" description="Helical" evidence="1">
    <location>
        <begin position="12"/>
        <end position="39"/>
    </location>
</feature>
<evidence type="ECO:0000256" key="1">
    <source>
        <dbReference type="SAM" id="Phobius"/>
    </source>
</evidence>
<evidence type="ECO:0000313" key="2">
    <source>
        <dbReference type="EMBL" id="TCG10582.1"/>
    </source>
</evidence>
<accession>A0A4R0XMA9</accession>
<keyword evidence="1" id="KW-1133">Transmembrane helix</keyword>
<dbReference type="AlphaFoldDB" id="A0A4R0XMA9"/>
<dbReference type="EMBL" id="PSZO01000031">
    <property type="protein sequence ID" value="TCG10582.1"/>
    <property type="molecule type" value="Genomic_DNA"/>
</dbReference>
<gene>
    <name evidence="2" type="ORF">C4B24_04425</name>
</gene>
<dbReference type="Proteomes" id="UP000294192">
    <property type="component" value="Unassembled WGS sequence"/>
</dbReference>
<keyword evidence="1" id="KW-0812">Transmembrane</keyword>